<dbReference type="InterPro" id="IPR007848">
    <property type="entry name" value="Small_mtfrase_dom"/>
</dbReference>
<dbReference type="GO" id="GO:0008757">
    <property type="term" value="F:S-adenosylmethionine-dependent methyltransferase activity"/>
    <property type="evidence" value="ECO:0007669"/>
    <property type="project" value="UniProtKB-ARBA"/>
</dbReference>
<feature type="domain" description="Methyltransferase small" evidence="3">
    <location>
        <begin position="22"/>
        <end position="149"/>
    </location>
</feature>
<proteinExistence type="predicted"/>
<name>A0A6G5QHG2_9BACT</name>
<dbReference type="InterPro" id="IPR002052">
    <property type="entry name" value="DNA_methylase_N6_adenine_CS"/>
</dbReference>
<dbReference type="Proteomes" id="UP000503264">
    <property type="component" value="Chromosome"/>
</dbReference>
<dbReference type="GO" id="GO:0032259">
    <property type="term" value="P:methylation"/>
    <property type="evidence" value="ECO:0007669"/>
    <property type="project" value="UniProtKB-KW"/>
</dbReference>
<dbReference type="SUPFAM" id="SSF53335">
    <property type="entry name" value="S-adenosyl-L-methionine-dependent methyltransferases"/>
    <property type="match status" value="1"/>
</dbReference>
<dbReference type="InterPro" id="IPR029063">
    <property type="entry name" value="SAM-dependent_MTases_sf"/>
</dbReference>
<dbReference type="RefSeq" id="WP_169752264.1">
    <property type="nucleotide sequence ID" value="NZ_CP012542.1"/>
</dbReference>
<evidence type="ECO:0000313" key="4">
    <source>
        <dbReference type="EMBL" id="QCD45135.1"/>
    </source>
</evidence>
<dbReference type="GO" id="GO:0008170">
    <property type="term" value="F:N-methyltransferase activity"/>
    <property type="evidence" value="ECO:0007669"/>
    <property type="project" value="UniProtKB-ARBA"/>
</dbReference>
<dbReference type="AlphaFoldDB" id="A0A6G5QHG2"/>
<dbReference type="PROSITE" id="PS00092">
    <property type="entry name" value="N6_MTASE"/>
    <property type="match status" value="1"/>
</dbReference>
<evidence type="ECO:0000259" key="3">
    <source>
        <dbReference type="Pfam" id="PF05175"/>
    </source>
</evidence>
<keyword evidence="5" id="KW-1185">Reference proteome</keyword>
<gene>
    <name evidence="4" type="ORF">CMUC_1371</name>
</gene>
<accession>A0A6G5QHG2</accession>
<keyword evidence="4" id="KW-0808">Transferase</keyword>
<protein>
    <submittedName>
        <fullName evidence="4">tRNA m6A37 methyltransferase TrmN6</fullName>
    </submittedName>
</protein>
<dbReference type="EMBL" id="CP012542">
    <property type="protein sequence ID" value="QCD45135.1"/>
    <property type="molecule type" value="Genomic_DNA"/>
</dbReference>
<dbReference type="PANTHER" id="PTHR47739:SF1">
    <property type="entry name" value="TRNA1(VAL) (ADENINE(37)-N6)-METHYLTRANSFERASE"/>
    <property type="match status" value="1"/>
</dbReference>
<dbReference type="CDD" id="cd02440">
    <property type="entry name" value="AdoMet_MTases"/>
    <property type="match status" value="1"/>
</dbReference>
<evidence type="ECO:0000256" key="2">
    <source>
        <dbReference type="ARBA" id="ARBA00022691"/>
    </source>
</evidence>
<evidence type="ECO:0000313" key="5">
    <source>
        <dbReference type="Proteomes" id="UP000503264"/>
    </source>
</evidence>
<dbReference type="Pfam" id="PF05175">
    <property type="entry name" value="MTS"/>
    <property type="match status" value="1"/>
</dbReference>
<dbReference type="GO" id="GO:0003676">
    <property type="term" value="F:nucleic acid binding"/>
    <property type="evidence" value="ECO:0007669"/>
    <property type="project" value="InterPro"/>
</dbReference>
<evidence type="ECO:0000256" key="1">
    <source>
        <dbReference type="ARBA" id="ARBA00022603"/>
    </source>
</evidence>
<dbReference type="InterPro" id="IPR050210">
    <property type="entry name" value="tRNA_Adenine-N(6)_MTase"/>
</dbReference>
<dbReference type="Gene3D" id="3.40.50.150">
    <property type="entry name" value="Vaccinia Virus protein VP39"/>
    <property type="match status" value="1"/>
</dbReference>
<sequence length="233" mass="26201">MRLAQLKDGYRYNSDTLMLYDFVLQNFSNLKGNVLDVGCGCGILGLLLKRDFKDINLLGIDIQDINVEISNFNALANGIEAKFIALNFTDFKSDERFELIVSNPPYYHDGVKESQNEHIFKSRYCSNLRLESFINVANSHLKPNGAICFCYEAGSLAEILVCLKNAKLNPTAIKFIHPKEKSSAKLALIMAKKNSKSPCDINPPLILKFQGRDSDEAKQIYARANTISTEYKC</sequence>
<organism evidence="4 5">
    <name type="scientific">Campylobacter mucosalis CCUG 21559</name>
    <dbReference type="NCBI Taxonomy" id="1032067"/>
    <lineage>
        <taxon>Bacteria</taxon>
        <taxon>Pseudomonadati</taxon>
        <taxon>Campylobacterota</taxon>
        <taxon>Epsilonproteobacteria</taxon>
        <taxon>Campylobacterales</taxon>
        <taxon>Campylobacteraceae</taxon>
        <taxon>Campylobacter</taxon>
    </lineage>
</organism>
<dbReference type="PANTHER" id="PTHR47739">
    <property type="entry name" value="TRNA1(VAL) (ADENINE(37)-N6)-METHYLTRANSFERASE"/>
    <property type="match status" value="1"/>
</dbReference>
<keyword evidence="2" id="KW-0949">S-adenosyl-L-methionine</keyword>
<keyword evidence="1 4" id="KW-0489">Methyltransferase</keyword>
<reference evidence="4 5" key="1">
    <citation type="submission" date="2016-07" db="EMBL/GenBank/DDBJ databases">
        <title>Comparative genomics of the Campylobacter concisus group.</title>
        <authorList>
            <person name="Miller W.G."/>
            <person name="Yee E."/>
            <person name="Chapman M.H."/>
            <person name="Huynh S."/>
            <person name="Bono J.L."/>
            <person name="On S.L.W."/>
            <person name="StLeger J."/>
            <person name="Foster G."/>
            <person name="Parker C.T."/>
        </authorList>
    </citation>
    <scope>NUCLEOTIDE SEQUENCE [LARGE SCALE GENOMIC DNA]</scope>
    <source>
        <strain evidence="4 5">CCUG 21559</strain>
    </source>
</reference>